<gene>
    <name evidence="1" type="ORF">T459_31250</name>
</gene>
<dbReference type="Proteomes" id="UP000222542">
    <property type="component" value="Unassembled WGS sequence"/>
</dbReference>
<dbReference type="Gramene" id="PHT66825">
    <property type="protein sequence ID" value="PHT66825"/>
    <property type="gene ID" value="T459_31250"/>
</dbReference>
<evidence type="ECO:0000313" key="1">
    <source>
        <dbReference type="EMBL" id="PHT66825.1"/>
    </source>
</evidence>
<evidence type="ECO:0000313" key="2">
    <source>
        <dbReference type="Proteomes" id="UP000222542"/>
    </source>
</evidence>
<accession>A0A2G2YAP3</accession>
<dbReference type="AlphaFoldDB" id="A0A2G2YAP3"/>
<reference evidence="1 2" key="1">
    <citation type="journal article" date="2014" name="Nat. Genet.">
        <title>Genome sequence of the hot pepper provides insights into the evolution of pungency in Capsicum species.</title>
        <authorList>
            <person name="Kim S."/>
            <person name="Park M."/>
            <person name="Yeom S.I."/>
            <person name="Kim Y.M."/>
            <person name="Lee J.M."/>
            <person name="Lee H.A."/>
            <person name="Seo E."/>
            <person name="Choi J."/>
            <person name="Cheong K."/>
            <person name="Kim K.T."/>
            <person name="Jung K."/>
            <person name="Lee G.W."/>
            <person name="Oh S.K."/>
            <person name="Bae C."/>
            <person name="Kim S.B."/>
            <person name="Lee H.Y."/>
            <person name="Kim S.Y."/>
            <person name="Kim M.S."/>
            <person name="Kang B.C."/>
            <person name="Jo Y.D."/>
            <person name="Yang H.B."/>
            <person name="Jeong H.J."/>
            <person name="Kang W.H."/>
            <person name="Kwon J.K."/>
            <person name="Shin C."/>
            <person name="Lim J.Y."/>
            <person name="Park J.H."/>
            <person name="Huh J.H."/>
            <person name="Kim J.S."/>
            <person name="Kim B.D."/>
            <person name="Cohen O."/>
            <person name="Paran I."/>
            <person name="Suh M.C."/>
            <person name="Lee S.B."/>
            <person name="Kim Y.K."/>
            <person name="Shin Y."/>
            <person name="Noh S.J."/>
            <person name="Park J."/>
            <person name="Seo Y.S."/>
            <person name="Kwon S.Y."/>
            <person name="Kim H.A."/>
            <person name="Park J.M."/>
            <person name="Kim H.J."/>
            <person name="Choi S.B."/>
            <person name="Bosland P.W."/>
            <person name="Reeves G."/>
            <person name="Jo S.H."/>
            <person name="Lee B.W."/>
            <person name="Cho H.T."/>
            <person name="Choi H.S."/>
            <person name="Lee M.S."/>
            <person name="Yu Y."/>
            <person name="Do Choi Y."/>
            <person name="Park B.S."/>
            <person name="van Deynze A."/>
            <person name="Ashrafi H."/>
            <person name="Hill T."/>
            <person name="Kim W.T."/>
            <person name="Pai H.S."/>
            <person name="Ahn H.K."/>
            <person name="Yeam I."/>
            <person name="Giovannoni J.J."/>
            <person name="Rose J.K."/>
            <person name="Sorensen I."/>
            <person name="Lee S.J."/>
            <person name="Kim R.W."/>
            <person name="Choi I.Y."/>
            <person name="Choi B.S."/>
            <person name="Lim J.S."/>
            <person name="Lee Y.H."/>
            <person name="Choi D."/>
        </authorList>
    </citation>
    <scope>NUCLEOTIDE SEQUENCE [LARGE SCALE GENOMIC DNA]</scope>
    <source>
        <strain evidence="2">cv. CM334</strain>
    </source>
</reference>
<proteinExistence type="predicted"/>
<dbReference type="EMBL" id="AYRZ02000012">
    <property type="protein sequence ID" value="PHT66825.1"/>
    <property type="molecule type" value="Genomic_DNA"/>
</dbReference>
<keyword evidence="2" id="KW-1185">Reference proteome</keyword>
<dbReference type="Gene3D" id="1.20.5.110">
    <property type="match status" value="1"/>
</dbReference>
<organism evidence="1 2">
    <name type="scientific">Capsicum annuum</name>
    <name type="common">Capsicum pepper</name>
    <dbReference type="NCBI Taxonomy" id="4072"/>
    <lineage>
        <taxon>Eukaryota</taxon>
        <taxon>Viridiplantae</taxon>
        <taxon>Streptophyta</taxon>
        <taxon>Embryophyta</taxon>
        <taxon>Tracheophyta</taxon>
        <taxon>Spermatophyta</taxon>
        <taxon>Magnoliopsida</taxon>
        <taxon>eudicotyledons</taxon>
        <taxon>Gunneridae</taxon>
        <taxon>Pentapetalae</taxon>
        <taxon>asterids</taxon>
        <taxon>lamiids</taxon>
        <taxon>Solanales</taxon>
        <taxon>Solanaceae</taxon>
        <taxon>Solanoideae</taxon>
        <taxon>Capsiceae</taxon>
        <taxon>Capsicum</taxon>
    </lineage>
</organism>
<reference evidence="1 2" key="2">
    <citation type="journal article" date="2017" name="Genome Biol.">
        <title>New reference genome sequences of hot pepper reveal the massive evolution of plant disease-resistance genes by retroduplication.</title>
        <authorList>
            <person name="Kim S."/>
            <person name="Park J."/>
            <person name="Yeom S.I."/>
            <person name="Kim Y.M."/>
            <person name="Seo E."/>
            <person name="Kim K.T."/>
            <person name="Kim M.S."/>
            <person name="Lee J.M."/>
            <person name="Cheong K."/>
            <person name="Shin H.S."/>
            <person name="Kim S.B."/>
            <person name="Han K."/>
            <person name="Lee J."/>
            <person name="Park M."/>
            <person name="Lee H.A."/>
            <person name="Lee H.Y."/>
            <person name="Lee Y."/>
            <person name="Oh S."/>
            <person name="Lee J.H."/>
            <person name="Choi E."/>
            <person name="Choi E."/>
            <person name="Lee S.E."/>
            <person name="Jeon J."/>
            <person name="Kim H."/>
            <person name="Choi G."/>
            <person name="Song H."/>
            <person name="Lee J."/>
            <person name="Lee S.C."/>
            <person name="Kwon J.K."/>
            <person name="Lee H.Y."/>
            <person name="Koo N."/>
            <person name="Hong Y."/>
            <person name="Kim R.W."/>
            <person name="Kang W.H."/>
            <person name="Huh J.H."/>
            <person name="Kang B.C."/>
            <person name="Yang T.J."/>
            <person name="Lee Y.H."/>
            <person name="Bennetzen J.L."/>
            <person name="Choi D."/>
        </authorList>
    </citation>
    <scope>NUCLEOTIDE SEQUENCE [LARGE SCALE GENOMIC DNA]</scope>
    <source>
        <strain evidence="2">cv. CM334</strain>
    </source>
</reference>
<sequence length="80" mass="9189">MLQMRMKVPIYRDESWLVDVIHDVMEDVLDRGKKIELLVDKTDNLRSQFVQYFAITDQGCGAVVSTPLPLATGLEFEFLV</sequence>
<name>A0A2G2YAP3_CAPAN</name>
<dbReference type="SUPFAM" id="SSF58038">
    <property type="entry name" value="SNARE fusion complex"/>
    <property type="match status" value="1"/>
</dbReference>
<protein>
    <submittedName>
        <fullName evidence="1">Uncharacterized protein</fullName>
    </submittedName>
</protein>
<comment type="caution">
    <text evidence="1">The sequence shown here is derived from an EMBL/GenBank/DDBJ whole genome shotgun (WGS) entry which is preliminary data.</text>
</comment>